<evidence type="ECO:0000256" key="3">
    <source>
        <dbReference type="PROSITE-ProRule" id="PRU00023"/>
    </source>
</evidence>
<evidence type="ECO:0000313" key="8">
    <source>
        <dbReference type="Proteomes" id="UP001148786"/>
    </source>
</evidence>
<feature type="coiled-coil region" evidence="4">
    <location>
        <begin position="608"/>
        <end position="635"/>
    </location>
</feature>
<keyword evidence="1" id="KW-0677">Repeat</keyword>
<evidence type="ECO:0000256" key="4">
    <source>
        <dbReference type="SAM" id="Coils"/>
    </source>
</evidence>
<feature type="compositionally biased region" description="Polar residues" evidence="5">
    <location>
        <begin position="212"/>
        <end position="223"/>
    </location>
</feature>
<dbReference type="AlphaFoldDB" id="A0A9W8JVR3"/>
<dbReference type="InterPro" id="IPR003163">
    <property type="entry name" value="Tscrpt_reg_HTH_APSES-type"/>
</dbReference>
<dbReference type="SMART" id="SM00248">
    <property type="entry name" value="ANK"/>
    <property type="match status" value="2"/>
</dbReference>
<sequence length="802" mass="86340">MQAGPRAPGSTQPPVKIYNAVYSSVQVYECMIRGIAVMRRRNDSYVNATQILKVAGVDKGRRTKILEKEILPGKHEIVQGGYGKYQGTWIPLERGRDIALQYGVAPLLAPLFDFTPSTNALGALPVSTPVGTASPRPLSASSSYSSIGAPGNYMGALPSSLAPPPIMPGSALRLLNQGRAQGLFTPTTSGISALNQARPSGFASPGPYPGGTFSQSPHPQTSETPPPSAATLKRNRSEADVDAIGGTHPEFLHADRSRSASANSQANGEDNPSPAKRPRTDSVSQEPHSLSQPTTWPSSSRTQQTSQTGFNGTPRPSSSLSVTNGASGAPMSRSPEPDVHKTRFASKPLLPRPGQPSSHYKDGRRAAVVAAICQRDDPIVVLDLLREICSDSGHPDTSSGTLEVDTILDDQGHTALHLSASMGRQQTVALLITNGADMHRGNFLGETPLIRACIATHNADLQTFGDLVVSLHPSIRTLDTSRKSVIHHIVALAGVKGRAVAARYYMDQIFIWVAQHQGGDFRSIVDLQDEHGDTALNIAARVGNRSLVRTLLDELSGGPRAEDILLSLRSGPPVPVQKSQDVIADMTSMIQNLSAEFQTEIKTKQDALDVTQAHLRAATRELSEQRKQIQAWQTRCGELDQINQRIRNVQKAIKDEDQFDWTGRTNLDGNDGRDTAGPSFAYRGANSTMIGVGGSVDISFNVDSEPPLPSGDSVATLIKLRRLKMWHVRMEELVNARLKGLQGASAEKEFQCKKIVALCTGLPIDRVEDMLENLVIAVESEAQIVDLGRVSGFMQKVRDGII</sequence>
<organism evidence="7 8">
    <name type="scientific">Agrocybe chaxingu</name>
    <dbReference type="NCBI Taxonomy" id="84603"/>
    <lineage>
        <taxon>Eukaryota</taxon>
        <taxon>Fungi</taxon>
        <taxon>Dikarya</taxon>
        <taxon>Basidiomycota</taxon>
        <taxon>Agaricomycotina</taxon>
        <taxon>Agaricomycetes</taxon>
        <taxon>Agaricomycetidae</taxon>
        <taxon>Agaricales</taxon>
        <taxon>Agaricineae</taxon>
        <taxon>Strophariaceae</taxon>
        <taxon>Agrocybe</taxon>
    </lineage>
</organism>
<evidence type="ECO:0000313" key="7">
    <source>
        <dbReference type="EMBL" id="KAJ3506534.1"/>
    </source>
</evidence>
<evidence type="ECO:0000256" key="1">
    <source>
        <dbReference type="ARBA" id="ARBA00022737"/>
    </source>
</evidence>
<dbReference type="PROSITE" id="PS51299">
    <property type="entry name" value="HTH_APSES"/>
    <property type="match status" value="1"/>
</dbReference>
<feature type="domain" description="HTH APSES-type" evidence="6">
    <location>
        <begin position="17"/>
        <end position="125"/>
    </location>
</feature>
<protein>
    <recommendedName>
        <fullName evidence="6">HTH APSES-type domain-containing protein</fullName>
    </recommendedName>
</protein>
<accession>A0A9W8JVR3</accession>
<feature type="compositionally biased region" description="Low complexity" evidence="5">
    <location>
        <begin position="291"/>
        <end position="308"/>
    </location>
</feature>
<dbReference type="FunFam" id="3.10.260.10:FF:000001">
    <property type="entry name" value="APSES transcription factor (MbpA)"/>
    <property type="match status" value="1"/>
</dbReference>
<feature type="repeat" description="ANK" evidence="3">
    <location>
        <begin position="411"/>
        <end position="443"/>
    </location>
</feature>
<proteinExistence type="predicted"/>
<dbReference type="PROSITE" id="PS50088">
    <property type="entry name" value="ANK_REPEAT"/>
    <property type="match status" value="2"/>
</dbReference>
<dbReference type="InterPro" id="IPR018004">
    <property type="entry name" value="KilA/APSES_HTH"/>
</dbReference>
<dbReference type="Pfam" id="PF04383">
    <property type="entry name" value="KilA-N"/>
    <property type="match status" value="1"/>
</dbReference>
<feature type="compositionally biased region" description="Polar residues" evidence="5">
    <location>
        <begin position="309"/>
        <end position="326"/>
    </location>
</feature>
<name>A0A9W8JVR3_9AGAR</name>
<reference evidence="7" key="1">
    <citation type="submission" date="2022-07" db="EMBL/GenBank/DDBJ databases">
        <title>Genome Sequence of Agrocybe chaxingu.</title>
        <authorList>
            <person name="Buettner E."/>
        </authorList>
    </citation>
    <scope>NUCLEOTIDE SEQUENCE</scope>
    <source>
        <strain evidence="7">MP-N11</strain>
    </source>
</reference>
<dbReference type="PANTHER" id="PTHR43828">
    <property type="entry name" value="ASPARAGINASE"/>
    <property type="match status" value="1"/>
</dbReference>
<evidence type="ECO:0000256" key="5">
    <source>
        <dbReference type="SAM" id="MobiDB-lite"/>
    </source>
</evidence>
<feature type="repeat" description="ANK" evidence="3">
    <location>
        <begin position="531"/>
        <end position="553"/>
    </location>
</feature>
<dbReference type="Gene3D" id="1.25.40.20">
    <property type="entry name" value="Ankyrin repeat-containing domain"/>
    <property type="match status" value="1"/>
</dbReference>
<dbReference type="EMBL" id="JANKHO010000756">
    <property type="protein sequence ID" value="KAJ3506534.1"/>
    <property type="molecule type" value="Genomic_DNA"/>
</dbReference>
<dbReference type="OrthoDB" id="6718656at2759"/>
<dbReference type="SMART" id="SM01252">
    <property type="entry name" value="KilA-N"/>
    <property type="match status" value="1"/>
</dbReference>
<keyword evidence="4" id="KW-0175">Coiled coil</keyword>
<feature type="compositionally biased region" description="Polar residues" evidence="5">
    <location>
        <begin position="186"/>
        <end position="198"/>
    </location>
</feature>
<evidence type="ECO:0000259" key="6">
    <source>
        <dbReference type="PROSITE" id="PS51299"/>
    </source>
</evidence>
<dbReference type="Gene3D" id="3.10.260.10">
    <property type="entry name" value="Transcription regulator HTH, APSES-type DNA-binding domain"/>
    <property type="match status" value="1"/>
</dbReference>
<dbReference type="PANTHER" id="PTHR43828:SF3">
    <property type="entry name" value="CHROMO DOMAIN-CONTAINING PROTEIN"/>
    <property type="match status" value="1"/>
</dbReference>
<evidence type="ECO:0000256" key="2">
    <source>
        <dbReference type="ARBA" id="ARBA00023043"/>
    </source>
</evidence>
<feature type="compositionally biased region" description="Polar residues" evidence="5">
    <location>
        <begin position="281"/>
        <end position="290"/>
    </location>
</feature>
<dbReference type="InterPro" id="IPR002110">
    <property type="entry name" value="Ankyrin_rpt"/>
</dbReference>
<dbReference type="GO" id="GO:0001228">
    <property type="term" value="F:DNA-binding transcription activator activity, RNA polymerase II-specific"/>
    <property type="evidence" value="ECO:0007669"/>
    <property type="project" value="UniProtKB-ARBA"/>
</dbReference>
<dbReference type="InterPro" id="IPR051642">
    <property type="entry name" value="SWI6-like"/>
</dbReference>
<dbReference type="Proteomes" id="UP001148786">
    <property type="component" value="Unassembled WGS sequence"/>
</dbReference>
<dbReference type="Pfam" id="PF12796">
    <property type="entry name" value="Ank_2"/>
    <property type="match status" value="1"/>
</dbReference>
<dbReference type="InterPro" id="IPR036770">
    <property type="entry name" value="Ankyrin_rpt-contain_sf"/>
</dbReference>
<dbReference type="SUPFAM" id="SSF54616">
    <property type="entry name" value="DNA-binding domain of Mlu1-box binding protein MBP1"/>
    <property type="match status" value="1"/>
</dbReference>
<dbReference type="GO" id="GO:0030907">
    <property type="term" value="C:MBF transcription complex"/>
    <property type="evidence" value="ECO:0007669"/>
    <property type="project" value="TreeGrafter"/>
</dbReference>
<dbReference type="PROSITE" id="PS50297">
    <property type="entry name" value="ANK_REP_REGION"/>
    <property type="match status" value="2"/>
</dbReference>
<dbReference type="SUPFAM" id="SSF48403">
    <property type="entry name" value="Ankyrin repeat"/>
    <property type="match status" value="1"/>
</dbReference>
<keyword evidence="2 3" id="KW-0040">ANK repeat</keyword>
<feature type="region of interest" description="Disordered" evidence="5">
    <location>
        <begin position="186"/>
        <end position="362"/>
    </location>
</feature>
<keyword evidence="8" id="KW-1185">Reference proteome</keyword>
<dbReference type="GO" id="GO:0003677">
    <property type="term" value="F:DNA binding"/>
    <property type="evidence" value="ECO:0007669"/>
    <property type="project" value="InterPro"/>
</dbReference>
<dbReference type="InterPro" id="IPR036887">
    <property type="entry name" value="HTH_APSES_sf"/>
</dbReference>
<comment type="caution">
    <text evidence="7">The sequence shown here is derived from an EMBL/GenBank/DDBJ whole genome shotgun (WGS) entry which is preliminary data.</text>
</comment>
<gene>
    <name evidence="7" type="ORF">NLJ89_g6811</name>
</gene>
<dbReference type="GO" id="GO:0033309">
    <property type="term" value="C:SBF transcription complex"/>
    <property type="evidence" value="ECO:0007669"/>
    <property type="project" value="TreeGrafter"/>
</dbReference>